<reference evidence="1" key="1">
    <citation type="submission" date="2019-11" db="EMBL/GenBank/DDBJ databases">
        <title>Nori genome reveals adaptations in red seaweeds to the harsh intertidal environment.</title>
        <authorList>
            <person name="Wang D."/>
            <person name="Mao Y."/>
        </authorList>
    </citation>
    <scope>NUCLEOTIDE SEQUENCE</scope>
    <source>
        <tissue evidence="1">Gametophyte</tissue>
    </source>
</reference>
<gene>
    <name evidence="1" type="ORF">I4F81_006834</name>
</gene>
<sequence>MAPATAGPVWPEQSPARAPAPDKASASPYRAAPPAPAATDVTHIFPSFSKRRAQDAREGVAAFNYSVNAYALRALGALRDGGVAPVVAAAATGGPIPNVRRAAAAALARLDVPDVGGVWATLRGVAAEAQGDWSVRYAAVAAMEEFGVRGVGAGKEGGGGKERDAALGVLRDLAGGGGTGGPVDAVAARAQLALLALEGAEA</sequence>
<proteinExistence type="predicted"/>
<evidence type="ECO:0000313" key="2">
    <source>
        <dbReference type="Proteomes" id="UP000798662"/>
    </source>
</evidence>
<organism evidence="1 2">
    <name type="scientific">Pyropia yezoensis</name>
    <name type="common">Susabi-nori</name>
    <name type="synonym">Porphyra yezoensis</name>
    <dbReference type="NCBI Taxonomy" id="2788"/>
    <lineage>
        <taxon>Eukaryota</taxon>
        <taxon>Rhodophyta</taxon>
        <taxon>Bangiophyceae</taxon>
        <taxon>Bangiales</taxon>
        <taxon>Bangiaceae</taxon>
        <taxon>Pyropia</taxon>
    </lineage>
</organism>
<protein>
    <submittedName>
        <fullName evidence="1">Uncharacterized protein</fullName>
    </submittedName>
</protein>
<comment type="caution">
    <text evidence="1">The sequence shown here is derived from an EMBL/GenBank/DDBJ whole genome shotgun (WGS) entry which is preliminary data.</text>
</comment>
<name>A0ACC3C266_PYRYE</name>
<dbReference type="Proteomes" id="UP000798662">
    <property type="component" value="Chromosome 2"/>
</dbReference>
<accession>A0ACC3C266</accession>
<keyword evidence="2" id="KW-1185">Reference proteome</keyword>
<dbReference type="EMBL" id="CM020619">
    <property type="protein sequence ID" value="KAK1864285.1"/>
    <property type="molecule type" value="Genomic_DNA"/>
</dbReference>
<evidence type="ECO:0000313" key="1">
    <source>
        <dbReference type="EMBL" id="KAK1864285.1"/>
    </source>
</evidence>